<keyword evidence="2 4" id="KW-0689">Ribosomal protein</keyword>
<sequence length="229" mass="27683">MGKKIHPFLLRTNYYPNYKVFNKVPFNLKQNKFKNNKLILSIYSFFKTLETKFIILDIKIIQLNFNKIIIYIFLPNNNSILSNEFKNINNKKKENLINEINKILIKLNLNFKKNYLFKIDIISSNKYFNYQNYLFYWIKYLTKKIFSFKIIFNEILKELNYLFKNNNFLFYGVKIKVSGRINGSELAKQEIFKKGILPLHTIINHIEYNNYFIKTKFGNLGVKIWLFIS</sequence>
<name>A0A5C1H7K7_9APIC</name>
<dbReference type="GO" id="GO:0006412">
    <property type="term" value="P:translation"/>
    <property type="evidence" value="ECO:0007669"/>
    <property type="project" value="InterPro"/>
</dbReference>
<evidence type="ECO:0000313" key="6">
    <source>
        <dbReference type="EMBL" id="QEM01603.1"/>
    </source>
</evidence>
<evidence type="ECO:0000256" key="4">
    <source>
        <dbReference type="RuleBase" id="RU003624"/>
    </source>
</evidence>
<dbReference type="EMBL" id="MK573200">
    <property type="protein sequence ID" value="QEM01603.1"/>
    <property type="molecule type" value="Genomic_DNA"/>
</dbReference>
<accession>A0A5C1H7K7</accession>
<evidence type="ECO:0000259" key="5">
    <source>
        <dbReference type="Pfam" id="PF00189"/>
    </source>
</evidence>
<dbReference type="SUPFAM" id="SSF54821">
    <property type="entry name" value="Ribosomal protein S3 C-terminal domain"/>
    <property type="match status" value="1"/>
</dbReference>
<dbReference type="Gene3D" id="3.30.1140.32">
    <property type="entry name" value="Ribosomal protein S3, C-terminal domain"/>
    <property type="match status" value="1"/>
</dbReference>
<dbReference type="InterPro" id="IPR036419">
    <property type="entry name" value="Ribosomal_S3_C_sf"/>
</dbReference>
<organism evidence="6">
    <name type="scientific">Nephromyces sp. ex Molgula occidentalis</name>
    <dbReference type="NCBI Taxonomy" id="2544991"/>
    <lineage>
        <taxon>Eukaryota</taxon>
        <taxon>Sar</taxon>
        <taxon>Alveolata</taxon>
        <taxon>Apicomplexa</taxon>
        <taxon>Aconoidasida</taxon>
        <taxon>Nephromycida</taxon>
        <taxon>Nephromyces</taxon>
    </lineage>
</organism>
<dbReference type="GO" id="GO:1990904">
    <property type="term" value="C:ribonucleoprotein complex"/>
    <property type="evidence" value="ECO:0007669"/>
    <property type="project" value="UniProtKB-KW"/>
</dbReference>
<dbReference type="GO" id="GO:0003735">
    <property type="term" value="F:structural constituent of ribosome"/>
    <property type="evidence" value="ECO:0007669"/>
    <property type="project" value="InterPro"/>
</dbReference>
<gene>
    <name evidence="6" type="primary">rps3</name>
</gene>
<feature type="domain" description="Small ribosomal subunit protein uS3 C-terminal" evidence="5">
    <location>
        <begin position="171"/>
        <end position="225"/>
    </location>
</feature>
<reference evidence="6" key="1">
    <citation type="journal article" date="2019" name="Genome Biol. Evol.">
        <title>Nephromyces represents a diverse and novel lineage of the Apicomplexa that has retained apicoplasts.</title>
        <authorList>
            <person name="Munoz-Gomez S.A."/>
            <person name="Durnin K."/>
            <person name="Eme L."/>
            <person name="Paight C."/>
            <person name="Lane C.E."/>
            <person name="Saffo M.B."/>
            <person name="Slamovits C.H."/>
        </authorList>
    </citation>
    <scope>NUCLEOTIDE SEQUENCE</scope>
    <source>
        <strain evidence="6">442</strain>
    </source>
</reference>
<dbReference type="PROSITE" id="PS00548">
    <property type="entry name" value="RIBOSOMAL_S3"/>
    <property type="match status" value="1"/>
</dbReference>
<proteinExistence type="inferred from homology"/>
<dbReference type="Pfam" id="PF00189">
    <property type="entry name" value="Ribosomal_S3_C"/>
    <property type="match status" value="1"/>
</dbReference>
<dbReference type="GO" id="GO:0005840">
    <property type="term" value="C:ribosome"/>
    <property type="evidence" value="ECO:0007669"/>
    <property type="project" value="UniProtKB-KW"/>
</dbReference>
<dbReference type="AlphaFoldDB" id="A0A5C1H7K7"/>
<keyword evidence="3 4" id="KW-0687">Ribonucleoprotein</keyword>
<protein>
    <submittedName>
        <fullName evidence="6">30S ribosomal protein S3</fullName>
    </submittedName>
</protein>
<dbReference type="InterPro" id="IPR018280">
    <property type="entry name" value="Ribosomal_uS3_CS"/>
</dbReference>
<evidence type="ECO:0000256" key="1">
    <source>
        <dbReference type="ARBA" id="ARBA00010761"/>
    </source>
</evidence>
<comment type="similarity">
    <text evidence="1 4">Belongs to the universal ribosomal protein uS3 family.</text>
</comment>
<dbReference type="InterPro" id="IPR001351">
    <property type="entry name" value="Ribosomal_uS3_C"/>
</dbReference>
<evidence type="ECO:0000256" key="2">
    <source>
        <dbReference type="ARBA" id="ARBA00022980"/>
    </source>
</evidence>
<evidence type="ECO:0000256" key="3">
    <source>
        <dbReference type="ARBA" id="ARBA00023274"/>
    </source>
</evidence>